<organism>
    <name type="scientific">Ixodes scapularis</name>
    <name type="common">Black-legged tick</name>
    <name type="synonym">Deer tick</name>
    <dbReference type="NCBI Taxonomy" id="6945"/>
    <lineage>
        <taxon>Eukaryota</taxon>
        <taxon>Metazoa</taxon>
        <taxon>Ecdysozoa</taxon>
        <taxon>Arthropoda</taxon>
        <taxon>Chelicerata</taxon>
        <taxon>Arachnida</taxon>
        <taxon>Acari</taxon>
        <taxon>Parasitiformes</taxon>
        <taxon>Ixodida</taxon>
        <taxon>Ixodoidea</taxon>
        <taxon>Ixodidae</taxon>
        <taxon>Ixodinae</taxon>
        <taxon>Ixodes</taxon>
    </lineage>
</organism>
<evidence type="ECO:0000313" key="2">
    <source>
        <dbReference type="EMBL" id="EEC06428.1"/>
    </source>
</evidence>
<feature type="compositionally biased region" description="Basic and acidic residues" evidence="1">
    <location>
        <begin position="24"/>
        <end position="40"/>
    </location>
</feature>
<evidence type="ECO:0000256" key="1">
    <source>
        <dbReference type="SAM" id="MobiDB-lite"/>
    </source>
</evidence>
<sequence length="56" mass="6676">ASRTVFIKNKTKKKNVPVKKNRGERREGSETPREDSDSCRNFKNTVRRKKKKKKTR</sequence>
<dbReference type="PaxDb" id="6945-B7PIK6"/>
<feature type="compositionally biased region" description="Basic residues" evidence="1">
    <location>
        <begin position="45"/>
        <end position="56"/>
    </location>
</feature>
<feature type="region of interest" description="Disordered" evidence="1">
    <location>
        <begin position="1"/>
        <end position="56"/>
    </location>
</feature>
<dbReference type="EMBL" id="DS719808">
    <property type="protein sequence ID" value="EEC06428.1"/>
    <property type="molecule type" value="Genomic_DNA"/>
</dbReference>
<dbReference type="AlphaFoldDB" id="B7PIK6"/>
<dbReference type="HOGENOM" id="CLU_3038338_0_0_1"/>
<accession>B7PIK6</accession>
<proteinExistence type="predicted"/>
<gene>
    <name evidence="2" type="ORF">IscW_ISCW005111</name>
</gene>
<feature type="non-terminal residue" evidence="2">
    <location>
        <position position="1"/>
    </location>
</feature>
<feature type="non-terminal residue" evidence="2">
    <location>
        <position position="56"/>
    </location>
</feature>
<reference evidence="2" key="1">
    <citation type="submission" date="2008-03" db="EMBL/GenBank/DDBJ databases">
        <title>Annotation of Ixodes scapularis.</title>
        <authorList>
            <consortium name="Ixodes scapularis Genome Project Consortium"/>
            <person name="Caler E."/>
            <person name="Hannick L.I."/>
            <person name="Bidwell S."/>
            <person name="Joardar V."/>
            <person name="Thiagarajan M."/>
            <person name="Amedeo P."/>
            <person name="Galinsky K.J."/>
            <person name="Schobel S."/>
            <person name="Inman J."/>
            <person name="Hostetler J."/>
            <person name="Miller J."/>
            <person name="Hammond M."/>
            <person name="Megy K."/>
            <person name="Lawson D."/>
            <person name="Kodira C."/>
            <person name="Sutton G."/>
            <person name="Meyer J."/>
            <person name="Hill C.A."/>
            <person name="Birren B."/>
            <person name="Nene V."/>
            <person name="Collins F."/>
            <person name="Alarcon-Chaidez F."/>
            <person name="Wikel S."/>
            <person name="Strausberg R."/>
        </authorList>
    </citation>
    <scope>NUCLEOTIDE SEQUENCE [LARGE SCALE GENOMIC DNA]</scope>
    <source>
        <strain evidence="2">Wikel colony</strain>
    </source>
</reference>
<name>B7PIK6_IXOSC</name>
<feature type="compositionally biased region" description="Basic residues" evidence="1">
    <location>
        <begin position="9"/>
        <end position="23"/>
    </location>
</feature>
<protein>
    <submittedName>
        <fullName evidence="2">Uncharacterized protein</fullName>
    </submittedName>
</protein>